<evidence type="ECO:0000313" key="4">
    <source>
        <dbReference type="Proteomes" id="UP000019442"/>
    </source>
</evidence>
<accession>W8KEF4</accession>
<dbReference type="Gene3D" id="3.40.50.2000">
    <property type="entry name" value="Glycogen Phosphorylase B"/>
    <property type="match status" value="2"/>
</dbReference>
<dbReference type="Proteomes" id="UP000019442">
    <property type="component" value="Chromosome"/>
</dbReference>
<dbReference type="RefSeq" id="WP_025280447.1">
    <property type="nucleotide sequence ID" value="NZ_CP007268.1"/>
</dbReference>
<evidence type="ECO:0000256" key="2">
    <source>
        <dbReference type="ARBA" id="ARBA00022679"/>
    </source>
</evidence>
<dbReference type="InterPro" id="IPR002201">
    <property type="entry name" value="Glyco_trans_9"/>
</dbReference>
<dbReference type="SUPFAM" id="SSF53756">
    <property type="entry name" value="UDP-Glycosyltransferase/glycogen phosphorylase"/>
    <property type="match status" value="1"/>
</dbReference>
<gene>
    <name evidence="3" type="ORF">M911_01710</name>
</gene>
<organism evidence="3 4">
    <name type="scientific">Ectothiorhodospira haloalkaliphila</name>
    <dbReference type="NCBI Taxonomy" id="421628"/>
    <lineage>
        <taxon>Bacteria</taxon>
        <taxon>Pseudomonadati</taxon>
        <taxon>Pseudomonadota</taxon>
        <taxon>Gammaproteobacteria</taxon>
        <taxon>Chromatiales</taxon>
        <taxon>Ectothiorhodospiraceae</taxon>
        <taxon>Ectothiorhodospira</taxon>
    </lineage>
</organism>
<evidence type="ECO:0000256" key="1">
    <source>
        <dbReference type="ARBA" id="ARBA00022676"/>
    </source>
</evidence>
<keyword evidence="4" id="KW-1185">Reference proteome</keyword>
<dbReference type="InterPro" id="IPR051199">
    <property type="entry name" value="LPS_LOS_Heptosyltrfase"/>
</dbReference>
<keyword evidence="1" id="KW-0328">Glycosyltransferase</keyword>
<reference evidence="3 4" key="1">
    <citation type="journal article" date="2014" name="J Genomics">
        <title>Draft Genome Sequence of the Extremely Halophilic Phototrophic Purple Sulfur Bacterium Halorhodospira halochloris.</title>
        <authorList>
            <person name="Singh K.S."/>
            <person name="Kirksey J."/>
            <person name="Hoff W.D."/>
            <person name="Deole R."/>
        </authorList>
    </citation>
    <scope>NUCLEOTIDE SEQUENCE [LARGE SCALE GENOMIC DNA]</scope>
    <source>
        <strain evidence="3 4">A</strain>
    </source>
</reference>
<dbReference type="PATRIC" id="fig|1354791.3.peg.737"/>
<protein>
    <submittedName>
        <fullName evidence="3">Lipopolysaccharide heptosyltransferase</fullName>
    </submittedName>
</protein>
<evidence type="ECO:0000313" key="3">
    <source>
        <dbReference type="EMBL" id="AHK78114.1"/>
    </source>
</evidence>
<dbReference type="PANTHER" id="PTHR30160">
    <property type="entry name" value="TETRAACYLDISACCHARIDE 4'-KINASE-RELATED"/>
    <property type="match status" value="1"/>
</dbReference>
<dbReference type="PANTHER" id="PTHR30160:SF1">
    <property type="entry name" value="LIPOPOLYSACCHARIDE 1,2-N-ACETYLGLUCOSAMINETRANSFERASE-RELATED"/>
    <property type="match status" value="1"/>
</dbReference>
<name>W8KEF4_9GAMM</name>
<dbReference type="GO" id="GO:0005829">
    <property type="term" value="C:cytosol"/>
    <property type="evidence" value="ECO:0007669"/>
    <property type="project" value="TreeGrafter"/>
</dbReference>
<dbReference type="GO" id="GO:0008713">
    <property type="term" value="F:ADP-heptose-lipopolysaccharide heptosyltransferase activity"/>
    <property type="evidence" value="ECO:0007669"/>
    <property type="project" value="TreeGrafter"/>
</dbReference>
<sequence>MPSILIVRLSAIGDVVMASPLPAALRSRWPGASVTWVVEPQAAPLVARLPLVDRVVVWPKSQWRSWLQSFRWIRLGRDVIRLFRELRQDSPGLALDLQGLLKSGLLTRLSGARERVGLGSREGSHLLMTRVVPRGGDNRLIGSEYRHLAQELGLEVGDFRMRVGLSEADSQAAASVAQGHLRGYLVACPFTTRPQKHWVESYWAELAPRLWERYGMRLVLLGGPDDRAAADRIAARAGEAVDNRVGETSLTEAAAVIAGSRLMVGVDTGLTHMGPAFNVPTVALFGSTCPYLGTGRENTTVIYHDLPCAPCKRNPTCNGRFDCLTGITVDEVLTEVERLLPVKGASR</sequence>
<reference evidence="4" key="2">
    <citation type="submission" date="2014-02" db="EMBL/GenBank/DDBJ databases">
        <title>Draft Genome Sequence of extremely halophilic bacteria Halorhodospira halochloris.</title>
        <authorList>
            <person name="Singh K.S."/>
        </authorList>
    </citation>
    <scope>NUCLEOTIDE SEQUENCE [LARGE SCALE GENOMIC DNA]</scope>
    <source>
        <strain evidence="4">A</strain>
    </source>
</reference>
<dbReference type="Pfam" id="PF01075">
    <property type="entry name" value="Glyco_transf_9"/>
    <property type="match status" value="1"/>
</dbReference>
<dbReference type="KEGG" id="hhc:M911_01710"/>
<dbReference type="AlphaFoldDB" id="W8KEF4"/>
<dbReference type="GO" id="GO:0009244">
    <property type="term" value="P:lipopolysaccharide core region biosynthetic process"/>
    <property type="evidence" value="ECO:0007669"/>
    <property type="project" value="TreeGrafter"/>
</dbReference>
<dbReference type="EMBL" id="CP007268">
    <property type="protein sequence ID" value="AHK78114.1"/>
    <property type="molecule type" value="Genomic_DNA"/>
</dbReference>
<dbReference type="CDD" id="cd03789">
    <property type="entry name" value="GT9_LPS_heptosyltransferase"/>
    <property type="match status" value="1"/>
</dbReference>
<dbReference type="OrthoDB" id="9767552at2"/>
<keyword evidence="2 3" id="KW-0808">Transferase</keyword>
<dbReference type="HOGENOM" id="CLU_038371_0_0_6"/>
<proteinExistence type="predicted"/>